<keyword evidence="2" id="KW-0472">Membrane</keyword>
<accession>A0A2V2WZG6</accession>
<feature type="compositionally biased region" description="Low complexity" evidence="1">
    <location>
        <begin position="156"/>
        <end position="194"/>
    </location>
</feature>
<proteinExistence type="predicted"/>
<feature type="region of interest" description="Disordered" evidence="1">
    <location>
        <begin position="228"/>
        <end position="304"/>
    </location>
</feature>
<dbReference type="Proteomes" id="UP000246078">
    <property type="component" value="Unassembled WGS sequence"/>
</dbReference>
<dbReference type="VEuPathDB" id="TriTrypDB:C3747_40g137"/>
<dbReference type="AlphaFoldDB" id="A0A2V2WZG6"/>
<dbReference type="VEuPathDB" id="TriTrypDB:TCDM_03170"/>
<dbReference type="VEuPathDB" id="TriTrypDB:TCSYLVIO_004956"/>
<feature type="compositionally biased region" description="Basic residues" evidence="1">
    <location>
        <begin position="195"/>
        <end position="204"/>
    </location>
</feature>
<dbReference type="VEuPathDB" id="TriTrypDB:TcG_05093"/>
<evidence type="ECO:0008006" key="5">
    <source>
        <dbReference type="Google" id="ProtNLM"/>
    </source>
</evidence>
<dbReference type="VEuPathDB" id="TriTrypDB:ECC02_001843"/>
<dbReference type="VEuPathDB" id="TriTrypDB:Tc_MARK_3703"/>
<keyword evidence="2" id="KW-0812">Transmembrane</keyword>
<name>A0A2V2WZG6_TRYCR</name>
<organism evidence="3 4">
    <name type="scientific">Trypanosoma cruzi</name>
    <dbReference type="NCBI Taxonomy" id="5693"/>
    <lineage>
        <taxon>Eukaryota</taxon>
        <taxon>Discoba</taxon>
        <taxon>Euglenozoa</taxon>
        <taxon>Kinetoplastea</taxon>
        <taxon>Metakinetoplastina</taxon>
        <taxon>Trypanosomatida</taxon>
        <taxon>Trypanosomatidae</taxon>
        <taxon>Trypanosoma</taxon>
        <taxon>Schizotrypanum</taxon>
    </lineage>
</organism>
<protein>
    <recommendedName>
        <fullName evidence="5">Transmembrane protein</fullName>
    </recommendedName>
</protein>
<evidence type="ECO:0000256" key="1">
    <source>
        <dbReference type="SAM" id="MobiDB-lite"/>
    </source>
</evidence>
<sequence>MKRARSRRGEADQSVSSPRRRVEAHASEDVSEGQSKHRQRDDDTGLLTAAQRESRGFAYVRDASENTSLPMETPGAMEGEPTAPLPSVKGAVPSNADEEGEEFVSPFGARSLTRGFSHLRESISFALPRLRGSEHRVSISRGGSVLLPLSTPPHESASGSSISSSHSLRVSRGNNQHAQQRQQQQQQQHHQQQQQRRRKYHNHRVNGSDQSFLSTRSAIEYLNSTGSLGGVLSSRESRRSSQATGSHHSHSKSTLGPIDLSPILKERKRQRRRAAPRGGVEANALNGGNNNSGGGGDFSTRRPPLNGLPIEVPAAMMNPADIEVRNSRSLALEAFHHSMARYSRATNVFLITCLFVFLWGLLAAPLLIQQTGPEDVFVRHYVDSVSELHFIYEVPYMSLSFHEARRLYLRVLSETLERLERATSHMRPPDTDVKAQILYYKQMIRAYLALRHRARLYARSRDRSRLNQFVFNPLRDVWYYGILRNGFKMTLYELILEPSFSLFLARVKDIALCLRQDEKLPCPTLAYLEEREKKQRQWEGVGETQPDILTNDAVKDSSLFHEEKAVEELRRLNRTLNYVKESCRQSNREYNHLYTIDNTQSMLW</sequence>
<feature type="region of interest" description="Disordered" evidence="1">
    <location>
        <begin position="1"/>
        <end position="102"/>
    </location>
</feature>
<evidence type="ECO:0000313" key="4">
    <source>
        <dbReference type="Proteomes" id="UP000246078"/>
    </source>
</evidence>
<feature type="region of interest" description="Disordered" evidence="1">
    <location>
        <begin position="148"/>
        <end position="212"/>
    </location>
</feature>
<feature type="transmembrane region" description="Helical" evidence="2">
    <location>
        <begin position="348"/>
        <end position="368"/>
    </location>
</feature>
<gene>
    <name evidence="3" type="ORF">C3747_40g137</name>
</gene>
<evidence type="ECO:0000313" key="3">
    <source>
        <dbReference type="EMBL" id="PWV13998.1"/>
    </source>
</evidence>
<feature type="compositionally biased region" description="Low complexity" evidence="1">
    <location>
        <begin position="276"/>
        <end position="289"/>
    </location>
</feature>
<feature type="compositionally biased region" description="Basic residues" evidence="1">
    <location>
        <begin position="266"/>
        <end position="275"/>
    </location>
</feature>
<dbReference type="EMBL" id="PRFC01000040">
    <property type="protein sequence ID" value="PWV13998.1"/>
    <property type="molecule type" value="Genomic_DNA"/>
</dbReference>
<evidence type="ECO:0000256" key="2">
    <source>
        <dbReference type="SAM" id="Phobius"/>
    </source>
</evidence>
<dbReference type="VEuPathDB" id="TriTrypDB:C4B63_48g111"/>
<dbReference type="VEuPathDB" id="TriTrypDB:TcBrA4_0016870"/>
<dbReference type="VEuPathDB" id="TriTrypDB:TcCL_ESM11659"/>
<keyword evidence="2" id="KW-1133">Transmembrane helix</keyword>
<dbReference type="VEuPathDB" id="TriTrypDB:TcCLB.507641.110"/>
<comment type="caution">
    <text evidence="3">The sequence shown here is derived from an EMBL/GenBank/DDBJ whole genome shotgun (WGS) entry which is preliminary data.</text>
</comment>
<reference evidence="3 4" key="1">
    <citation type="journal article" date="2018" name="Microb. Genom.">
        <title>Expanding an expanded genome: long-read sequencing of Trypanosoma cruzi.</title>
        <authorList>
            <person name="Berna L."/>
            <person name="Rodriguez M."/>
            <person name="Chiribao M.L."/>
            <person name="Parodi-Talice A."/>
            <person name="Pita S."/>
            <person name="Rijo G."/>
            <person name="Alvarez-Valin F."/>
            <person name="Robello C."/>
        </authorList>
    </citation>
    <scope>NUCLEOTIDE SEQUENCE [LARGE SCALE GENOMIC DNA]</scope>
    <source>
        <strain evidence="3 4">TCC</strain>
    </source>
</reference>
<dbReference type="VEuPathDB" id="TriTrypDB:BCY84_10807"/>